<keyword evidence="2" id="KW-1185">Reference proteome</keyword>
<dbReference type="KEGG" id="swp:swp_0099"/>
<dbReference type="EMBL" id="CP000472">
    <property type="protein sequence ID" value="ACJ26944.1"/>
    <property type="molecule type" value="Genomic_DNA"/>
</dbReference>
<organism evidence="1 2">
    <name type="scientific">Shewanella piezotolerans (strain WP3 / JCM 13877)</name>
    <dbReference type="NCBI Taxonomy" id="225849"/>
    <lineage>
        <taxon>Bacteria</taxon>
        <taxon>Pseudomonadati</taxon>
        <taxon>Pseudomonadota</taxon>
        <taxon>Gammaproteobacteria</taxon>
        <taxon>Alteromonadales</taxon>
        <taxon>Shewanellaceae</taxon>
        <taxon>Shewanella</taxon>
    </lineage>
</organism>
<proteinExistence type="predicted"/>
<evidence type="ECO:0000313" key="1">
    <source>
        <dbReference type="EMBL" id="ACJ26944.1"/>
    </source>
</evidence>
<accession>B8CGV1</accession>
<reference evidence="1 2" key="1">
    <citation type="journal article" date="2008" name="PLoS ONE">
        <title>Environmental adaptation: genomic analysis of the piezotolerant and psychrotolerant deep-sea iron reducing bacterium Shewanella piezotolerans WP3.</title>
        <authorList>
            <person name="Wang F."/>
            <person name="Wang J."/>
            <person name="Jian H."/>
            <person name="Zhang B."/>
            <person name="Li S."/>
            <person name="Wang F."/>
            <person name="Zeng X."/>
            <person name="Gao L."/>
            <person name="Bartlett D.H."/>
            <person name="Yu J."/>
            <person name="Hu S."/>
            <person name="Xiao X."/>
        </authorList>
    </citation>
    <scope>NUCLEOTIDE SEQUENCE [LARGE SCALE GENOMIC DNA]</scope>
    <source>
        <strain evidence="2">WP3 / JCM 13877</strain>
    </source>
</reference>
<gene>
    <name evidence="1" type="ordered locus">swp_0099</name>
</gene>
<evidence type="ECO:0000313" key="2">
    <source>
        <dbReference type="Proteomes" id="UP000000753"/>
    </source>
</evidence>
<dbReference type="Proteomes" id="UP000000753">
    <property type="component" value="Chromosome"/>
</dbReference>
<protein>
    <submittedName>
        <fullName evidence="1">Uncharacterized protein</fullName>
    </submittedName>
</protein>
<dbReference type="HOGENOM" id="CLU_3157742_0_0_6"/>
<dbReference type="AlphaFoldDB" id="B8CGV1"/>
<name>B8CGV1_SHEPW</name>
<dbReference type="RefSeq" id="WP_020910328.1">
    <property type="nucleotide sequence ID" value="NC_011566.1"/>
</dbReference>
<sequence length="48" mass="5748">MEKYIINNYKQGEIEHSKTTEEDSTLHESLLYTYEQEDETPSYILGYN</sequence>